<dbReference type="PROSITE" id="PS00216">
    <property type="entry name" value="SUGAR_TRANSPORT_1"/>
    <property type="match status" value="1"/>
</dbReference>
<dbReference type="Proteomes" id="UP001447374">
    <property type="component" value="Unassembled WGS sequence"/>
</dbReference>
<evidence type="ECO:0000259" key="9">
    <source>
        <dbReference type="PROSITE" id="PS50850"/>
    </source>
</evidence>
<keyword evidence="6 8" id="KW-0472">Membrane</keyword>
<evidence type="ECO:0000256" key="8">
    <source>
        <dbReference type="SAM" id="Phobius"/>
    </source>
</evidence>
<feature type="transmembrane region" description="Helical" evidence="8">
    <location>
        <begin position="68"/>
        <end position="89"/>
    </location>
</feature>
<evidence type="ECO:0000313" key="10">
    <source>
        <dbReference type="EMBL" id="MER0128420.1"/>
    </source>
</evidence>
<dbReference type="Gene3D" id="1.20.1720.10">
    <property type="entry name" value="Multidrug resistance protein D"/>
    <property type="match status" value="1"/>
</dbReference>
<protein>
    <recommendedName>
        <fullName evidence="7">MFS-type drug efflux transporter P55</fullName>
    </recommendedName>
</protein>
<keyword evidence="2" id="KW-0813">Transport</keyword>
<feature type="transmembrane region" description="Helical" evidence="8">
    <location>
        <begin position="12"/>
        <end position="31"/>
    </location>
</feature>
<organism evidence="10 11">
    <name type="scientific">Franconibacter daqui</name>
    <dbReference type="NCBI Taxonomy" id="2047724"/>
    <lineage>
        <taxon>Bacteria</taxon>
        <taxon>Pseudomonadati</taxon>
        <taxon>Pseudomonadota</taxon>
        <taxon>Gammaproteobacteria</taxon>
        <taxon>Enterobacterales</taxon>
        <taxon>Enterobacteriaceae</taxon>
        <taxon>Franconibacter</taxon>
    </lineage>
</organism>
<keyword evidence="3" id="KW-1003">Cell membrane</keyword>
<dbReference type="InterPro" id="IPR020846">
    <property type="entry name" value="MFS_dom"/>
</dbReference>
<keyword evidence="5 8" id="KW-1133">Transmembrane helix</keyword>
<evidence type="ECO:0000256" key="6">
    <source>
        <dbReference type="ARBA" id="ARBA00023136"/>
    </source>
</evidence>
<comment type="subcellular location">
    <subcellularLocation>
        <location evidence="1">Cell membrane</location>
        <topology evidence="1">Multi-pass membrane protein</topology>
    </subcellularLocation>
</comment>
<keyword evidence="4 8" id="KW-0812">Transmembrane</keyword>
<dbReference type="InterPro" id="IPR011701">
    <property type="entry name" value="MFS"/>
</dbReference>
<evidence type="ECO:0000256" key="7">
    <source>
        <dbReference type="ARBA" id="ARBA00044273"/>
    </source>
</evidence>
<evidence type="ECO:0000256" key="3">
    <source>
        <dbReference type="ARBA" id="ARBA00022475"/>
    </source>
</evidence>
<dbReference type="InterPro" id="IPR036259">
    <property type="entry name" value="MFS_trans_sf"/>
</dbReference>
<evidence type="ECO:0000313" key="11">
    <source>
        <dbReference type="Proteomes" id="UP001447374"/>
    </source>
</evidence>
<accession>A0ABV1PUA1</accession>
<sequence length="109" mass="12087">IGRVFDLKNNNQTQWVIIGIFSGMTIGQLIAGPLSDAIGRKRILFTGIIIYFLGSLLCFTTQSFEWFLVGRFIQGIGVSGPYVASISIVRDKYSGAQMARIMSLIMMVF</sequence>
<name>A0ABV1PUA1_9ENTR</name>
<evidence type="ECO:0000256" key="2">
    <source>
        <dbReference type="ARBA" id="ARBA00022448"/>
    </source>
</evidence>
<feature type="non-terminal residue" evidence="10">
    <location>
        <position position="1"/>
    </location>
</feature>
<comment type="caution">
    <text evidence="10">The sequence shown here is derived from an EMBL/GenBank/DDBJ whole genome shotgun (WGS) entry which is preliminary data.</text>
</comment>
<proteinExistence type="predicted"/>
<dbReference type="PANTHER" id="PTHR23501:SF191">
    <property type="entry name" value="VACUOLAR BASIC AMINO ACID TRANSPORTER 4"/>
    <property type="match status" value="1"/>
</dbReference>
<feature type="domain" description="Major facilitator superfamily (MFS) profile" evidence="9">
    <location>
        <begin position="1"/>
        <end position="109"/>
    </location>
</feature>
<dbReference type="SUPFAM" id="SSF103473">
    <property type="entry name" value="MFS general substrate transporter"/>
    <property type="match status" value="1"/>
</dbReference>
<feature type="non-terminal residue" evidence="10">
    <location>
        <position position="109"/>
    </location>
</feature>
<dbReference type="PROSITE" id="PS50850">
    <property type="entry name" value="MFS"/>
    <property type="match status" value="1"/>
</dbReference>
<dbReference type="PANTHER" id="PTHR23501">
    <property type="entry name" value="MAJOR FACILITATOR SUPERFAMILY"/>
    <property type="match status" value="1"/>
</dbReference>
<evidence type="ECO:0000256" key="5">
    <source>
        <dbReference type="ARBA" id="ARBA00022989"/>
    </source>
</evidence>
<evidence type="ECO:0000256" key="1">
    <source>
        <dbReference type="ARBA" id="ARBA00004651"/>
    </source>
</evidence>
<reference evidence="10 11" key="1">
    <citation type="submission" date="2024-06" db="EMBL/GenBank/DDBJ databases">
        <title>Fanconibacter daqui strain Q02 whole shotgun sequencing project.</title>
        <authorList>
            <person name="Rodrigues J.W.A."/>
            <person name="Viana L.C."/>
            <person name="Vieira E.C."/>
            <person name="Souza F.O.L."/>
            <person name="Alegria O.C."/>
            <person name="Patroca S."/>
            <person name="Cruz A.C.R."/>
            <person name="Nunes A.R.C."/>
        </authorList>
    </citation>
    <scope>NUCLEOTIDE SEQUENCE [LARGE SCALE GENOMIC DNA]</scope>
    <source>
        <strain evidence="10 11">Q02</strain>
    </source>
</reference>
<evidence type="ECO:0000256" key="4">
    <source>
        <dbReference type="ARBA" id="ARBA00022692"/>
    </source>
</evidence>
<gene>
    <name evidence="10" type="ORF">ABQG75_22265</name>
</gene>
<dbReference type="EMBL" id="JBEHGX010000147">
    <property type="protein sequence ID" value="MER0128420.1"/>
    <property type="molecule type" value="Genomic_DNA"/>
</dbReference>
<dbReference type="RefSeq" id="WP_349951891.1">
    <property type="nucleotide sequence ID" value="NZ_JBEHGX010000147.1"/>
</dbReference>
<keyword evidence="11" id="KW-1185">Reference proteome</keyword>
<feature type="transmembrane region" description="Helical" evidence="8">
    <location>
        <begin position="43"/>
        <end position="62"/>
    </location>
</feature>
<dbReference type="InterPro" id="IPR005829">
    <property type="entry name" value="Sugar_transporter_CS"/>
</dbReference>
<dbReference type="Pfam" id="PF07690">
    <property type="entry name" value="MFS_1"/>
    <property type="match status" value="1"/>
</dbReference>